<dbReference type="CDD" id="cd01960">
    <property type="entry name" value="nsLTP1"/>
    <property type="match status" value="1"/>
</dbReference>
<organism evidence="3">
    <name type="scientific">Anthurium amnicola</name>
    <dbReference type="NCBI Taxonomy" id="1678845"/>
    <lineage>
        <taxon>Eukaryota</taxon>
        <taxon>Viridiplantae</taxon>
        <taxon>Streptophyta</taxon>
        <taxon>Embryophyta</taxon>
        <taxon>Tracheophyta</taxon>
        <taxon>Spermatophyta</taxon>
        <taxon>Magnoliopsida</taxon>
        <taxon>Liliopsida</taxon>
        <taxon>Araceae</taxon>
        <taxon>Pothoideae</taxon>
        <taxon>Potheae</taxon>
        <taxon>Anthurium</taxon>
    </lineage>
</organism>
<evidence type="ECO:0000256" key="1">
    <source>
        <dbReference type="RuleBase" id="RU000628"/>
    </source>
</evidence>
<evidence type="ECO:0000313" key="3">
    <source>
        <dbReference type="EMBL" id="JAT44921.1"/>
    </source>
</evidence>
<dbReference type="GO" id="GO:0008289">
    <property type="term" value="F:lipid binding"/>
    <property type="evidence" value="ECO:0007669"/>
    <property type="project" value="UniProtKB-KW"/>
</dbReference>
<accession>A0A1D1XRD9</accession>
<keyword evidence="1" id="KW-0446">Lipid-binding</keyword>
<evidence type="ECO:0000259" key="2">
    <source>
        <dbReference type="SMART" id="SM00499"/>
    </source>
</evidence>
<dbReference type="PROSITE" id="PS00597">
    <property type="entry name" value="PLANT_LTP"/>
    <property type="match status" value="1"/>
</dbReference>
<name>A0A1D1XRD9_9ARAE</name>
<protein>
    <recommendedName>
        <fullName evidence="1">Non-specific lipid-transfer protein</fullName>
    </recommendedName>
</protein>
<keyword evidence="1" id="KW-0813">Transport</keyword>
<dbReference type="InterPro" id="IPR036312">
    <property type="entry name" value="Bifun_inhib/LTP/seed_sf"/>
</dbReference>
<proteinExistence type="inferred from homology"/>
<dbReference type="SMART" id="SM00499">
    <property type="entry name" value="AAI"/>
    <property type="match status" value="1"/>
</dbReference>
<dbReference type="EMBL" id="GDJX01023015">
    <property type="protein sequence ID" value="JAT44921.1"/>
    <property type="molecule type" value="Transcribed_RNA"/>
</dbReference>
<dbReference type="InterPro" id="IPR016140">
    <property type="entry name" value="Bifunc_inhib/LTP/seed_store"/>
</dbReference>
<sequence>AARQLTLPPLALLPRASTGVASHEGVHPRRRSFSYMAARTVELLAVAAVLALLAAAPGAESAITCGKVYSSLTLCIDYVRHGRGPTADCCKDVRDLWASAITTVDRQEACRCLKIAAQVSDGAIDISRVANIPTKCRVNIPYKISASTDCTKVR</sequence>
<dbReference type="InterPro" id="IPR000528">
    <property type="entry name" value="Plant_nsLTP"/>
</dbReference>
<dbReference type="SUPFAM" id="SSF47699">
    <property type="entry name" value="Bifunctional inhibitor/lipid-transfer protein/seed storage 2S albumin"/>
    <property type="match status" value="1"/>
</dbReference>
<comment type="similarity">
    <text evidence="1">Belongs to the plant LTP family.</text>
</comment>
<dbReference type="Pfam" id="PF00234">
    <property type="entry name" value="Tryp_alpha_amyl"/>
    <property type="match status" value="1"/>
</dbReference>
<dbReference type="GO" id="GO:0006869">
    <property type="term" value="P:lipid transport"/>
    <property type="evidence" value="ECO:0007669"/>
    <property type="project" value="InterPro"/>
</dbReference>
<reference evidence="3" key="1">
    <citation type="submission" date="2015-07" db="EMBL/GenBank/DDBJ databases">
        <title>Transcriptome Assembly of Anthurium amnicola.</title>
        <authorList>
            <person name="Suzuki J."/>
        </authorList>
    </citation>
    <scope>NUCLEOTIDE SEQUENCE</scope>
</reference>
<gene>
    <name evidence="3" type="primary">NLTP3</name>
    <name evidence="3" type="ORF">g.54025</name>
</gene>
<dbReference type="AlphaFoldDB" id="A0A1D1XRD9"/>
<dbReference type="PRINTS" id="PR00382">
    <property type="entry name" value="LIPIDTRNSFER"/>
</dbReference>
<feature type="domain" description="Bifunctional inhibitor/plant lipid transfer protein/seed storage helical" evidence="2">
    <location>
        <begin position="65"/>
        <end position="150"/>
    </location>
</feature>
<dbReference type="PANTHER" id="PTHR33076">
    <property type="entry name" value="NON-SPECIFIC LIPID-TRANSFER PROTEIN 2-RELATED"/>
    <property type="match status" value="1"/>
</dbReference>
<comment type="function">
    <text evidence="1">Plant non-specific lipid-transfer proteins transfer phospholipids as well as galactolipids across membranes. May play a role in wax or cutin deposition in the cell walls of expanding epidermal cells and certain secretory tissues.</text>
</comment>
<feature type="non-terminal residue" evidence="3">
    <location>
        <position position="1"/>
    </location>
</feature>
<dbReference type="Gene3D" id="1.10.110.10">
    <property type="entry name" value="Plant lipid-transfer and hydrophobic proteins"/>
    <property type="match status" value="1"/>
</dbReference>